<dbReference type="SMART" id="SM00268">
    <property type="entry name" value="ACTIN"/>
    <property type="match status" value="1"/>
</dbReference>
<gene>
    <name evidence="8" type="ORF">OAUR00152_LOCUS30596</name>
</gene>
<evidence type="ECO:0000256" key="6">
    <source>
        <dbReference type="ARBA" id="ARBA00049360"/>
    </source>
</evidence>
<dbReference type="InterPro" id="IPR004000">
    <property type="entry name" value="Actin"/>
</dbReference>
<dbReference type="GO" id="GO:0005856">
    <property type="term" value="C:cytoskeleton"/>
    <property type="evidence" value="ECO:0007669"/>
    <property type="project" value="UniProtKB-SubCell"/>
</dbReference>
<dbReference type="AlphaFoldDB" id="A0A7S4JMV9"/>
<keyword evidence="5" id="KW-0206">Cytoskeleton</keyword>
<dbReference type="GO" id="GO:0005524">
    <property type="term" value="F:ATP binding"/>
    <property type="evidence" value="ECO:0007669"/>
    <property type="project" value="UniProtKB-KW"/>
</dbReference>
<evidence type="ECO:0000256" key="7">
    <source>
        <dbReference type="RuleBase" id="RU000487"/>
    </source>
</evidence>
<dbReference type="EMBL" id="HBKQ01044418">
    <property type="protein sequence ID" value="CAE2268686.1"/>
    <property type="molecule type" value="Transcribed_RNA"/>
</dbReference>
<accession>A0A7S4JMV9</accession>
<evidence type="ECO:0000256" key="3">
    <source>
        <dbReference type="ARBA" id="ARBA00022741"/>
    </source>
</evidence>
<reference evidence="8" key="1">
    <citation type="submission" date="2021-01" db="EMBL/GenBank/DDBJ databases">
        <authorList>
            <person name="Corre E."/>
            <person name="Pelletier E."/>
            <person name="Niang G."/>
            <person name="Scheremetjew M."/>
            <person name="Finn R."/>
            <person name="Kale V."/>
            <person name="Holt S."/>
            <person name="Cochrane G."/>
            <person name="Meng A."/>
            <person name="Brown T."/>
            <person name="Cohen L."/>
        </authorList>
    </citation>
    <scope>NUCLEOTIDE SEQUENCE</scope>
    <source>
        <strain evidence="8">Isolate 1302-5</strain>
    </source>
</reference>
<keyword evidence="3" id="KW-0547">Nucleotide-binding</keyword>
<evidence type="ECO:0008006" key="9">
    <source>
        <dbReference type="Google" id="ProtNLM"/>
    </source>
</evidence>
<dbReference type="SUPFAM" id="SSF53067">
    <property type="entry name" value="Actin-like ATPase domain"/>
    <property type="match status" value="2"/>
</dbReference>
<evidence type="ECO:0000256" key="5">
    <source>
        <dbReference type="ARBA" id="ARBA00023212"/>
    </source>
</evidence>
<comment type="catalytic activity">
    <reaction evidence="6">
        <text>ATP + H2O = ADP + phosphate + H(+)</text>
        <dbReference type="Rhea" id="RHEA:13065"/>
        <dbReference type="ChEBI" id="CHEBI:15377"/>
        <dbReference type="ChEBI" id="CHEBI:15378"/>
        <dbReference type="ChEBI" id="CHEBI:30616"/>
        <dbReference type="ChEBI" id="CHEBI:43474"/>
        <dbReference type="ChEBI" id="CHEBI:456216"/>
    </reaction>
</comment>
<dbReference type="PRINTS" id="PR00190">
    <property type="entry name" value="ACTIN"/>
</dbReference>
<evidence type="ECO:0000256" key="4">
    <source>
        <dbReference type="ARBA" id="ARBA00022840"/>
    </source>
</evidence>
<sequence length="383" mass="43057">MATDDDDFAPVVIDNGSGWCKAGFAGEDHPRSVFPSIIGRWRQPTCVKKWKEFYVGDEVNAKCALKRPIERGIITSWDDMEKIWYHAFYNELRVDPEFHPILLTETLQNPKANRERMVQIMFENFNAPAVYVIAQTVISLYASGRTTGCVLDSGDSVTHAVPIYEGWALSHAVIRLDLAGRDLTMYLGRCQTIAERCDGMKTDFEQQSLIRTIKETVCFVALDYEEAMEQADMASYRKKTTFELPSGQFIDIGNECFRCPEVLFQPSLVGLEMDGIADATFEAITKCDEEIQIGLFHNIILSGGSTLFPGISERMLKEISVLAPASAKVKIVAPPERRYAAWIGGSILASLSTFDRSMWVSKEEFEESGPEVVHSKCNFELHM</sequence>
<dbReference type="Gene3D" id="3.90.640.10">
    <property type="entry name" value="Actin, Chain A, domain 4"/>
    <property type="match status" value="1"/>
</dbReference>
<comment type="similarity">
    <text evidence="7">Belongs to the actin family.</text>
</comment>
<evidence type="ECO:0000256" key="1">
    <source>
        <dbReference type="ARBA" id="ARBA00004245"/>
    </source>
</evidence>
<evidence type="ECO:0000256" key="2">
    <source>
        <dbReference type="ARBA" id="ARBA00022490"/>
    </source>
</evidence>
<dbReference type="Pfam" id="PF00022">
    <property type="entry name" value="Actin"/>
    <property type="match status" value="1"/>
</dbReference>
<keyword evidence="2" id="KW-0963">Cytoplasm</keyword>
<protein>
    <recommendedName>
        <fullName evidence="9">Actin</fullName>
    </recommendedName>
</protein>
<comment type="subcellular location">
    <subcellularLocation>
        <location evidence="1">Cytoplasm</location>
        <location evidence="1">Cytoskeleton</location>
    </subcellularLocation>
</comment>
<dbReference type="FunFam" id="3.30.420.40:FF:000148">
    <property type="entry name" value="Actin, alpha skeletal muscle"/>
    <property type="match status" value="1"/>
</dbReference>
<evidence type="ECO:0000313" key="8">
    <source>
        <dbReference type="EMBL" id="CAE2268686.1"/>
    </source>
</evidence>
<name>A0A7S4JMV9_9STRA</name>
<proteinExistence type="inferred from homology"/>
<keyword evidence="4" id="KW-0067">ATP-binding</keyword>
<dbReference type="PANTHER" id="PTHR11937">
    <property type="entry name" value="ACTIN"/>
    <property type="match status" value="1"/>
</dbReference>
<dbReference type="InterPro" id="IPR043129">
    <property type="entry name" value="ATPase_NBD"/>
</dbReference>
<dbReference type="Gene3D" id="3.30.420.40">
    <property type="match status" value="2"/>
</dbReference>
<organism evidence="8">
    <name type="scientific">Odontella aurita</name>
    <dbReference type="NCBI Taxonomy" id="265563"/>
    <lineage>
        <taxon>Eukaryota</taxon>
        <taxon>Sar</taxon>
        <taxon>Stramenopiles</taxon>
        <taxon>Ochrophyta</taxon>
        <taxon>Bacillariophyta</taxon>
        <taxon>Mediophyceae</taxon>
        <taxon>Biddulphiophycidae</taxon>
        <taxon>Eupodiscales</taxon>
        <taxon>Odontellaceae</taxon>
        <taxon>Odontella</taxon>
    </lineage>
</organism>